<name>A0A545T1B9_9GAMM</name>
<evidence type="ECO:0000256" key="2">
    <source>
        <dbReference type="ARBA" id="ARBA00022898"/>
    </source>
</evidence>
<evidence type="ECO:0000313" key="5">
    <source>
        <dbReference type="Proteomes" id="UP000317839"/>
    </source>
</evidence>
<keyword evidence="2" id="KW-0663">Pyridoxal phosphate</keyword>
<dbReference type="OrthoDB" id="34584at2"/>
<dbReference type="AlphaFoldDB" id="A0A545T1B9"/>
<dbReference type="Proteomes" id="UP000317839">
    <property type="component" value="Unassembled WGS sequence"/>
</dbReference>
<comment type="caution">
    <text evidence="4">The sequence shown here is derived from an EMBL/GenBank/DDBJ whole genome shotgun (WGS) entry which is preliminary data.</text>
</comment>
<evidence type="ECO:0000256" key="1">
    <source>
        <dbReference type="ARBA" id="ARBA00001933"/>
    </source>
</evidence>
<accession>A0A545T1B9</accession>
<dbReference type="PANTHER" id="PTHR42937:SF1">
    <property type="entry name" value="DIAMINOPROPIONATE AMMONIA-LYASE"/>
    <property type="match status" value="1"/>
</dbReference>
<sequence length="409" mass="44926">MSVKKESCSLSDTITFAKNHRLNTNVIAATESNSIIDDLVADNIGEAVTNFHHSIPQFNQSPLVELSDLATHLGLARIWVKDESTRFDLKAFKVLGASYAIAKQIQRLALPAELPLKFATLKEFAQTKDIHVATATDGNHGRAVAWCAKMLGCKAHVFMPHGSSEFRLAAIAKYAEQAEITDLNYDQTVAMVNQLAQKNEWVLIQDTAWNGYEVIPADIKRGYFSLLTEFDSQCVDDWPTHVFLQAGVGSMAAAIAAYLVKHPKPTPHLIIVEPDKAPCFYDSMKINDGKPHLYDGEMDTIMAGLACGLPSKTAWDILNASSIGTIKCQDIISEQGMRLYAKPMGNDKAIISGESAAVTLGLLKTLMEQKRFAQIRQQIALNKQSKVLLFSTEGDTDPILYQNIIGTAL</sequence>
<dbReference type="InterPro" id="IPR036052">
    <property type="entry name" value="TrpB-like_PALP_sf"/>
</dbReference>
<gene>
    <name evidence="4" type="ORF">FLL45_21930</name>
</gene>
<reference evidence="4 5" key="1">
    <citation type="submission" date="2019-06" db="EMBL/GenBank/DDBJ databases">
        <title>Draft genome of Aliikangiella marina GYP-15.</title>
        <authorList>
            <person name="Wang G."/>
        </authorList>
    </citation>
    <scope>NUCLEOTIDE SEQUENCE [LARGE SCALE GENOMIC DNA]</scope>
    <source>
        <strain evidence="4 5">GYP-15</strain>
    </source>
</reference>
<protein>
    <submittedName>
        <fullName evidence="4">Diaminopropionate ammonia-lyase</fullName>
        <ecNumber evidence="4">4.3.1.15</ecNumber>
    </submittedName>
</protein>
<dbReference type="InterPro" id="IPR001926">
    <property type="entry name" value="TrpB-like_PALP"/>
</dbReference>
<dbReference type="NCBIfam" id="TIGR01747">
    <property type="entry name" value="diampropi_NH3ly"/>
    <property type="match status" value="1"/>
</dbReference>
<dbReference type="EMBL" id="VIKR01000007">
    <property type="protein sequence ID" value="TQV70989.1"/>
    <property type="molecule type" value="Genomic_DNA"/>
</dbReference>
<evidence type="ECO:0000313" key="4">
    <source>
        <dbReference type="EMBL" id="TQV70989.1"/>
    </source>
</evidence>
<feature type="domain" description="Tryptophan synthase beta chain-like PALP" evidence="3">
    <location>
        <begin position="59"/>
        <end position="372"/>
    </location>
</feature>
<dbReference type="EC" id="4.3.1.15" evidence="4"/>
<dbReference type="Gene3D" id="3.40.50.1100">
    <property type="match status" value="2"/>
</dbReference>
<keyword evidence="4" id="KW-0456">Lyase</keyword>
<dbReference type="PANTHER" id="PTHR42937">
    <property type="match status" value="1"/>
</dbReference>
<keyword evidence="5" id="KW-1185">Reference proteome</keyword>
<dbReference type="GO" id="GO:0008838">
    <property type="term" value="F:diaminopropionate ammonia-lyase activity"/>
    <property type="evidence" value="ECO:0007669"/>
    <property type="project" value="UniProtKB-EC"/>
</dbReference>
<comment type="cofactor">
    <cofactor evidence="1">
        <name>pyridoxal 5'-phosphate</name>
        <dbReference type="ChEBI" id="CHEBI:597326"/>
    </cofactor>
</comment>
<dbReference type="Pfam" id="PF00291">
    <property type="entry name" value="PALP"/>
    <property type="match status" value="1"/>
</dbReference>
<dbReference type="NCBIfam" id="NF006058">
    <property type="entry name" value="PRK08206.1"/>
    <property type="match status" value="1"/>
</dbReference>
<dbReference type="CDD" id="cd00640">
    <property type="entry name" value="Trp-synth-beta_II"/>
    <property type="match status" value="1"/>
</dbReference>
<proteinExistence type="predicted"/>
<dbReference type="SUPFAM" id="SSF53686">
    <property type="entry name" value="Tryptophan synthase beta subunit-like PLP-dependent enzymes"/>
    <property type="match status" value="1"/>
</dbReference>
<organism evidence="4 5">
    <name type="scientific">Aliikangiella marina</name>
    <dbReference type="NCBI Taxonomy" id="1712262"/>
    <lineage>
        <taxon>Bacteria</taxon>
        <taxon>Pseudomonadati</taxon>
        <taxon>Pseudomonadota</taxon>
        <taxon>Gammaproteobacteria</taxon>
        <taxon>Oceanospirillales</taxon>
        <taxon>Pleioneaceae</taxon>
        <taxon>Aliikangiella</taxon>
    </lineage>
</organism>
<dbReference type="GO" id="GO:0030170">
    <property type="term" value="F:pyridoxal phosphate binding"/>
    <property type="evidence" value="ECO:0007669"/>
    <property type="project" value="InterPro"/>
</dbReference>
<dbReference type="InterPro" id="IPR010081">
    <property type="entry name" value="DiNH2opropionate_NH3_lyase"/>
</dbReference>
<evidence type="ECO:0000259" key="3">
    <source>
        <dbReference type="Pfam" id="PF00291"/>
    </source>
</evidence>